<dbReference type="GO" id="GO:0008824">
    <property type="term" value="F:cyanate hydratase activity"/>
    <property type="evidence" value="ECO:0007669"/>
    <property type="project" value="InterPro"/>
</dbReference>
<dbReference type="Gene3D" id="3.30.1160.10">
    <property type="entry name" value="Cyanate lyase, C-terminal domain"/>
    <property type="match status" value="1"/>
</dbReference>
<gene>
    <name evidence="4" type="primary">CYN1_1</name>
    <name evidence="4" type="ORF">FGG08_004831</name>
</gene>
<sequence length="166" mass="18618">MSNWHTYNRKRTDSSFWLPDINYEKNGCNTRLLLSTNPSPPRFLTTLFTAKAQRGLAFAELGQELGHDGVAVAALFYGQAQASKADILKLSQVLEIPYAQLQEQLSGFPDRGHTVDLPPREPLIYRLFEVVQNYGYGYKAVLNERLGDGIMSAISFTTKVDMEVDA</sequence>
<name>A0A9P8HZF5_9PEZI</name>
<comment type="function">
    <text evidence="1">Catalyzes the reaction of cyanate with bicarbonate to produce ammonia and carbon dioxide.</text>
</comment>
<dbReference type="Proteomes" id="UP000698800">
    <property type="component" value="Unassembled WGS sequence"/>
</dbReference>
<evidence type="ECO:0000256" key="2">
    <source>
        <dbReference type="ARBA" id="ARBA00023239"/>
    </source>
</evidence>
<evidence type="ECO:0000256" key="1">
    <source>
        <dbReference type="ARBA" id="ARBA00003561"/>
    </source>
</evidence>
<dbReference type="InterPro" id="IPR036581">
    <property type="entry name" value="Cyanate_lyase_C_sf"/>
</dbReference>
<dbReference type="EMBL" id="JAGHQL010000103">
    <property type="protein sequence ID" value="KAH0538581.1"/>
    <property type="molecule type" value="Genomic_DNA"/>
</dbReference>
<dbReference type="PRINTS" id="PR01693">
    <property type="entry name" value="CYANASE"/>
</dbReference>
<keyword evidence="5" id="KW-1185">Reference proteome</keyword>
<dbReference type="PANTHER" id="PTHR34186">
    <property type="entry name" value="CYANATE HYDRATASE"/>
    <property type="match status" value="1"/>
</dbReference>
<dbReference type="AlphaFoldDB" id="A0A9P8HZF5"/>
<evidence type="ECO:0000313" key="5">
    <source>
        <dbReference type="Proteomes" id="UP000698800"/>
    </source>
</evidence>
<dbReference type="OrthoDB" id="10019422at2759"/>
<dbReference type="Gene3D" id="1.10.260.40">
    <property type="entry name" value="lambda repressor-like DNA-binding domains"/>
    <property type="match status" value="1"/>
</dbReference>
<dbReference type="InterPro" id="IPR010982">
    <property type="entry name" value="Lambda_DNA-bd_dom_sf"/>
</dbReference>
<dbReference type="SUPFAM" id="SSF47413">
    <property type="entry name" value="lambda repressor-like DNA-binding domains"/>
    <property type="match status" value="1"/>
</dbReference>
<comment type="caution">
    <text evidence="4">The sequence shown here is derived from an EMBL/GenBank/DDBJ whole genome shotgun (WGS) entry which is preliminary data.</text>
</comment>
<protein>
    <submittedName>
        <fullName evidence="4">Cyanate hydratase</fullName>
    </submittedName>
</protein>
<dbReference type="InterPro" id="IPR003712">
    <property type="entry name" value="Cyanate_lyase_C"/>
</dbReference>
<evidence type="ECO:0000313" key="4">
    <source>
        <dbReference type="EMBL" id="KAH0538581.1"/>
    </source>
</evidence>
<feature type="domain" description="Cyanate lyase C-terminal" evidence="3">
    <location>
        <begin position="113"/>
        <end position="166"/>
    </location>
</feature>
<dbReference type="Pfam" id="PF02560">
    <property type="entry name" value="Cyanate_lyase"/>
    <property type="match status" value="1"/>
</dbReference>
<dbReference type="SMART" id="SM01116">
    <property type="entry name" value="Cyanate_lyase"/>
    <property type="match status" value="1"/>
</dbReference>
<dbReference type="InterPro" id="IPR008076">
    <property type="entry name" value="Cyanase"/>
</dbReference>
<proteinExistence type="predicted"/>
<dbReference type="GO" id="GO:0003677">
    <property type="term" value="F:DNA binding"/>
    <property type="evidence" value="ECO:0007669"/>
    <property type="project" value="InterPro"/>
</dbReference>
<keyword evidence="2" id="KW-0456">Lyase</keyword>
<dbReference type="SUPFAM" id="SSF55234">
    <property type="entry name" value="Cyanase C-terminal domain"/>
    <property type="match status" value="1"/>
</dbReference>
<reference evidence="4" key="1">
    <citation type="submission" date="2021-03" db="EMBL/GenBank/DDBJ databases">
        <title>Comparative genomics and phylogenomic investigation of the class Geoglossomycetes provide insights into ecological specialization and systematics.</title>
        <authorList>
            <person name="Melie T."/>
            <person name="Pirro S."/>
            <person name="Miller A.N."/>
            <person name="Quandt A."/>
        </authorList>
    </citation>
    <scope>NUCLEOTIDE SEQUENCE</scope>
    <source>
        <strain evidence="4">GBOQ0MN5Z8</strain>
    </source>
</reference>
<accession>A0A9P8HZF5</accession>
<evidence type="ECO:0000259" key="3">
    <source>
        <dbReference type="SMART" id="SM01116"/>
    </source>
</evidence>
<dbReference type="PANTHER" id="PTHR34186:SF2">
    <property type="entry name" value="CYANATE HYDRATASE"/>
    <property type="match status" value="1"/>
</dbReference>
<organism evidence="4 5">
    <name type="scientific">Glutinoglossum americanum</name>
    <dbReference type="NCBI Taxonomy" id="1670608"/>
    <lineage>
        <taxon>Eukaryota</taxon>
        <taxon>Fungi</taxon>
        <taxon>Dikarya</taxon>
        <taxon>Ascomycota</taxon>
        <taxon>Pezizomycotina</taxon>
        <taxon>Geoglossomycetes</taxon>
        <taxon>Geoglossales</taxon>
        <taxon>Geoglossaceae</taxon>
        <taxon>Glutinoglossum</taxon>
    </lineage>
</organism>